<evidence type="ECO:0000256" key="6">
    <source>
        <dbReference type="SAM" id="Phobius"/>
    </source>
</evidence>
<keyword evidence="4 6" id="KW-1133">Transmembrane helix</keyword>
<evidence type="ECO:0000313" key="9">
    <source>
        <dbReference type="Proteomes" id="UP000030655"/>
    </source>
</evidence>
<dbReference type="InterPro" id="IPR036938">
    <property type="entry name" value="PAP2/HPO_sf"/>
</dbReference>
<feature type="domain" description="Phosphatidic acid phosphatase type 2/haloperoxidase" evidence="7">
    <location>
        <begin position="84"/>
        <end position="220"/>
    </location>
</feature>
<organism evidence="8 9">
    <name type="scientific">Anncaliia algerae PRA339</name>
    <dbReference type="NCBI Taxonomy" id="1288291"/>
    <lineage>
        <taxon>Eukaryota</taxon>
        <taxon>Fungi</taxon>
        <taxon>Fungi incertae sedis</taxon>
        <taxon>Microsporidia</taxon>
        <taxon>Tubulinosematoidea</taxon>
        <taxon>Tubulinosematidae</taxon>
        <taxon>Anncaliia</taxon>
    </lineage>
</organism>
<dbReference type="SUPFAM" id="SSF48317">
    <property type="entry name" value="Acid phosphatase/Vanadium-dependent haloperoxidase"/>
    <property type="match status" value="1"/>
</dbReference>
<feature type="transmembrane region" description="Helical" evidence="6">
    <location>
        <begin position="145"/>
        <end position="163"/>
    </location>
</feature>
<evidence type="ECO:0000256" key="2">
    <source>
        <dbReference type="ARBA" id="ARBA00008816"/>
    </source>
</evidence>
<dbReference type="AlphaFoldDB" id="A0A059EZC4"/>
<dbReference type="InterPro" id="IPR000326">
    <property type="entry name" value="PAP2/HPO"/>
</dbReference>
<dbReference type="PANTHER" id="PTHR10165:SF35">
    <property type="entry name" value="RE23632P"/>
    <property type="match status" value="1"/>
</dbReference>
<dbReference type="EMBL" id="KK365190">
    <property type="protein sequence ID" value="KCZ80285.1"/>
    <property type="molecule type" value="Genomic_DNA"/>
</dbReference>
<keyword evidence="5 6" id="KW-0472">Membrane</keyword>
<name>A0A059EZC4_9MICR</name>
<accession>A0A059EZC4</accession>
<evidence type="ECO:0000256" key="4">
    <source>
        <dbReference type="ARBA" id="ARBA00022989"/>
    </source>
</evidence>
<dbReference type="HOGENOM" id="CLU_021458_6_1_1"/>
<evidence type="ECO:0000259" key="7">
    <source>
        <dbReference type="SMART" id="SM00014"/>
    </source>
</evidence>
<dbReference type="GO" id="GO:0046839">
    <property type="term" value="P:phospholipid dephosphorylation"/>
    <property type="evidence" value="ECO:0007669"/>
    <property type="project" value="TreeGrafter"/>
</dbReference>
<dbReference type="InterPro" id="IPR043216">
    <property type="entry name" value="PAP-like"/>
</dbReference>
<dbReference type="Proteomes" id="UP000030655">
    <property type="component" value="Unassembled WGS sequence"/>
</dbReference>
<dbReference type="GO" id="GO:0008195">
    <property type="term" value="F:phosphatidate phosphatase activity"/>
    <property type="evidence" value="ECO:0007669"/>
    <property type="project" value="TreeGrafter"/>
</dbReference>
<feature type="transmembrane region" description="Helical" evidence="6">
    <location>
        <begin position="201"/>
        <end position="223"/>
    </location>
</feature>
<keyword evidence="3 6" id="KW-0812">Transmembrane</keyword>
<proteinExistence type="inferred from homology"/>
<keyword evidence="9" id="KW-1185">Reference proteome</keyword>
<evidence type="ECO:0000313" key="8">
    <source>
        <dbReference type="EMBL" id="KCZ80285.1"/>
    </source>
</evidence>
<dbReference type="STRING" id="1288291.A0A059EZC4"/>
<dbReference type="SMART" id="SM00014">
    <property type="entry name" value="acidPPc"/>
    <property type="match status" value="1"/>
</dbReference>
<reference evidence="9" key="1">
    <citation type="submission" date="2013-02" db="EMBL/GenBank/DDBJ databases">
        <authorList>
            <consortium name="The Broad Institute Genome Sequencing Platform"/>
            <person name="Cuomo C."/>
            <person name="Becnel J."/>
            <person name="Sanscrainte N."/>
            <person name="Walker B."/>
            <person name="Young S.K."/>
            <person name="Zeng Q."/>
            <person name="Gargeya S."/>
            <person name="Fitzgerald M."/>
            <person name="Haas B."/>
            <person name="Abouelleil A."/>
            <person name="Alvarado L."/>
            <person name="Arachchi H.M."/>
            <person name="Berlin A.M."/>
            <person name="Chapman S.B."/>
            <person name="Dewar J."/>
            <person name="Goldberg J."/>
            <person name="Griggs A."/>
            <person name="Gujja S."/>
            <person name="Hansen M."/>
            <person name="Howarth C."/>
            <person name="Imamovic A."/>
            <person name="Larimer J."/>
            <person name="McCowan C."/>
            <person name="Murphy C."/>
            <person name="Neiman D."/>
            <person name="Pearson M."/>
            <person name="Priest M."/>
            <person name="Roberts A."/>
            <person name="Saif S."/>
            <person name="Shea T."/>
            <person name="Sisk P."/>
            <person name="Sykes S."/>
            <person name="Wortman J."/>
            <person name="Nusbaum C."/>
            <person name="Birren B."/>
        </authorList>
    </citation>
    <scope>NUCLEOTIDE SEQUENCE [LARGE SCALE GENOMIC DNA]</scope>
    <source>
        <strain evidence="9">PRA339</strain>
    </source>
</reference>
<evidence type="ECO:0000256" key="5">
    <source>
        <dbReference type="ARBA" id="ARBA00023136"/>
    </source>
</evidence>
<comment type="subcellular location">
    <subcellularLocation>
        <location evidence="1">Membrane</location>
        <topology evidence="1">Multi-pass membrane protein</topology>
    </subcellularLocation>
</comment>
<dbReference type="Gene3D" id="1.20.144.10">
    <property type="entry name" value="Phosphatidic acid phosphatase type 2/haloperoxidase"/>
    <property type="match status" value="1"/>
</dbReference>
<dbReference type="Pfam" id="PF01569">
    <property type="entry name" value="PAP2"/>
    <property type="match status" value="1"/>
</dbReference>
<evidence type="ECO:0000256" key="1">
    <source>
        <dbReference type="ARBA" id="ARBA00004141"/>
    </source>
</evidence>
<feature type="transmembrane region" description="Helical" evidence="6">
    <location>
        <begin position="50"/>
        <end position="72"/>
    </location>
</feature>
<protein>
    <recommendedName>
        <fullName evidence="7">Phosphatidic acid phosphatase type 2/haloperoxidase domain-containing protein</fullName>
    </recommendedName>
</protein>
<feature type="transmembrane region" description="Helical" evidence="6">
    <location>
        <begin position="169"/>
        <end position="189"/>
    </location>
</feature>
<gene>
    <name evidence="8" type="ORF">H312_02314</name>
</gene>
<evidence type="ECO:0000256" key="3">
    <source>
        <dbReference type="ARBA" id="ARBA00022692"/>
    </source>
</evidence>
<dbReference type="VEuPathDB" id="MicrosporidiaDB:H312_02314"/>
<feature type="transmembrane region" description="Helical" evidence="6">
    <location>
        <begin position="12"/>
        <end position="30"/>
    </location>
</feature>
<dbReference type="PANTHER" id="PTHR10165">
    <property type="entry name" value="LIPID PHOSPHATE PHOSPHATASE"/>
    <property type="match status" value="1"/>
</dbReference>
<dbReference type="OrthoDB" id="8907274at2759"/>
<dbReference type="GO" id="GO:0016020">
    <property type="term" value="C:membrane"/>
    <property type="evidence" value="ECO:0007669"/>
    <property type="project" value="UniProtKB-SubCell"/>
</dbReference>
<sequence length="233" mass="26739">MRMELKKYDKRLITILITSLIIMAIAHLLPPFDYLDYDFIHNNKPHKENTISMFLLYMFYIVIPSIFLGVICKLQQNQPRYIFLVVFSFLLAHSTNTCASEILKVVVGEKRPDFIARCKPINKKCTGKIDEINEGKKSFPSGHSATVFVGSTFVLLFLYFFILDNFINYLGKLVATFLISLILLVFAVSICSTRINDNRHFLHDVIAGAGMGTFFASINFYFVKNEIEKSAYE</sequence>
<comment type="similarity">
    <text evidence="2">Belongs to the PA-phosphatase related phosphoesterase family.</text>
</comment>
<reference evidence="8 9" key="2">
    <citation type="submission" date="2014-03" db="EMBL/GenBank/DDBJ databases">
        <title>The Genome Sequence of Anncaliia algerae insect isolate PRA339.</title>
        <authorList>
            <consortium name="The Broad Institute Genome Sequencing Platform"/>
            <consortium name="The Broad Institute Genome Sequencing Center for Infectious Disease"/>
            <person name="Cuomo C."/>
            <person name="Becnel J."/>
            <person name="Sanscrainte N."/>
            <person name="Walker B."/>
            <person name="Young S.K."/>
            <person name="Zeng Q."/>
            <person name="Gargeya S."/>
            <person name="Fitzgerald M."/>
            <person name="Haas B."/>
            <person name="Abouelleil A."/>
            <person name="Alvarado L."/>
            <person name="Arachchi H.M."/>
            <person name="Berlin A.M."/>
            <person name="Chapman S.B."/>
            <person name="Dewar J."/>
            <person name="Goldberg J."/>
            <person name="Griggs A."/>
            <person name="Gujja S."/>
            <person name="Hansen M."/>
            <person name="Howarth C."/>
            <person name="Imamovic A."/>
            <person name="Larimer J."/>
            <person name="McCowan C."/>
            <person name="Murphy C."/>
            <person name="Neiman D."/>
            <person name="Pearson M."/>
            <person name="Priest M."/>
            <person name="Roberts A."/>
            <person name="Saif S."/>
            <person name="Shea T."/>
            <person name="Sisk P."/>
            <person name="Sykes S."/>
            <person name="Wortman J."/>
            <person name="Nusbaum C."/>
            <person name="Birren B."/>
        </authorList>
    </citation>
    <scope>NUCLEOTIDE SEQUENCE [LARGE SCALE GENOMIC DNA]</scope>
    <source>
        <strain evidence="8 9">PRA339</strain>
    </source>
</reference>
<dbReference type="GO" id="GO:0006644">
    <property type="term" value="P:phospholipid metabolic process"/>
    <property type="evidence" value="ECO:0007669"/>
    <property type="project" value="InterPro"/>
</dbReference>